<name>A0A6S7JUC2_PARCT</name>
<evidence type="ECO:0000313" key="2">
    <source>
        <dbReference type="Proteomes" id="UP001152795"/>
    </source>
</evidence>
<accession>A0A6S7JUC2</accession>
<comment type="caution">
    <text evidence="1">The sequence shown here is derived from an EMBL/GenBank/DDBJ whole genome shotgun (WGS) entry which is preliminary data.</text>
</comment>
<protein>
    <submittedName>
        <fullName evidence="1">Uncharacterized protein</fullName>
    </submittedName>
</protein>
<feature type="non-terminal residue" evidence="1">
    <location>
        <position position="79"/>
    </location>
</feature>
<reference evidence="1" key="1">
    <citation type="submission" date="2020-04" db="EMBL/GenBank/DDBJ databases">
        <authorList>
            <person name="Alioto T."/>
            <person name="Alioto T."/>
            <person name="Gomez Garrido J."/>
        </authorList>
    </citation>
    <scope>NUCLEOTIDE SEQUENCE</scope>
    <source>
        <strain evidence="1">A484AB</strain>
    </source>
</reference>
<sequence>LSMDWKLCIICQRSTKEALQCSARSKRKDAGAGYFSFIRSALGYKAELGMNPVVAQNLQCFFCDKQDSPDNLHCASTLE</sequence>
<proteinExistence type="predicted"/>
<keyword evidence="2" id="KW-1185">Reference proteome</keyword>
<dbReference type="AlphaFoldDB" id="A0A6S7JUC2"/>
<evidence type="ECO:0000313" key="1">
    <source>
        <dbReference type="EMBL" id="CAB4019731.1"/>
    </source>
</evidence>
<organism evidence="1 2">
    <name type="scientific">Paramuricea clavata</name>
    <name type="common">Red gorgonian</name>
    <name type="synonym">Violescent sea-whip</name>
    <dbReference type="NCBI Taxonomy" id="317549"/>
    <lineage>
        <taxon>Eukaryota</taxon>
        <taxon>Metazoa</taxon>
        <taxon>Cnidaria</taxon>
        <taxon>Anthozoa</taxon>
        <taxon>Octocorallia</taxon>
        <taxon>Malacalcyonacea</taxon>
        <taxon>Plexauridae</taxon>
        <taxon>Paramuricea</taxon>
    </lineage>
</organism>
<dbReference type="Proteomes" id="UP001152795">
    <property type="component" value="Unassembled WGS sequence"/>
</dbReference>
<dbReference type="EMBL" id="CACRXK020010604">
    <property type="protein sequence ID" value="CAB4019731.1"/>
    <property type="molecule type" value="Genomic_DNA"/>
</dbReference>
<gene>
    <name evidence="1" type="ORF">PACLA_8A040506</name>
</gene>
<feature type="non-terminal residue" evidence="1">
    <location>
        <position position="1"/>
    </location>
</feature>